<evidence type="ECO:0000259" key="2">
    <source>
        <dbReference type="Pfam" id="PF05699"/>
    </source>
</evidence>
<organism evidence="3 4">
    <name type="scientific">Araneus ventricosus</name>
    <name type="common">Orbweaver spider</name>
    <name type="synonym">Epeira ventricosa</name>
    <dbReference type="NCBI Taxonomy" id="182803"/>
    <lineage>
        <taxon>Eukaryota</taxon>
        <taxon>Metazoa</taxon>
        <taxon>Ecdysozoa</taxon>
        <taxon>Arthropoda</taxon>
        <taxon>Chelicerata</taxon>
        <taxon>Arachnida</taxon>
        <taxon>Araneae</taxon>
        <taxon>Araneomorphae</taxon>
        <taxon>Entelegynae</taxon>
        <taxon>Araneoidea</taxon>
        <taxon>Araneidae</taxon>
        <taxon>Araneus</taxon>
    </lineage>
</organism>
<dbReference type="EMBL" id="BGPR01023703">
    <property type="protein sequence ID" value="GBN91079.1"/>
    <property type="molecule type" value="Genomic_DNA"/>
</dbReference>
<protein>
    <recommendedName>
        <fullName evidence="2">HAT C-terminal dimerisation domain-containing protein</fullName>
    </recommendedName>
</protein>
<keyword evidence="4" id="KW-1185">Reference proteome</keyword>
<evidence type="ECO:0000256" key="1">
    <source>
        <dbReference type="SAM" id="MobiDB-lite"/>
    </source>
</evidence>
<dbReference type="GO" id="GO:0046983">
    <property type="term" value="F:protein dimerization activity"/>
    <property type="evidence" value="ECO:0007669"/>
    <property type="project" value="InterPro"/>
</dbReference>
<dbReference type="InterPro" id="IPR008906">
    <property type="entry name" value="HATC_C_dom"/>
</dbReference>
<sequence>MPQPLKEMGELLKEGLSRRFQNIEKRELIGQAMFLDPRFLKKVFQDESDFKTIHRQIKEKIRNMRTGEQSFNEQEQHRHNKKPSHWDEFDQDVIKSTTCNNPEASAIIEIDKYLKEPLIQQSNDPFKWWEERKPIYSRLYDLMLRRLCIPATSVP</sequence>
<feature type="domain" description="HAT C-terminal dimerisation" evidence="2">
    <location>
        <begin position="109"/>
        <end position="154"/>
    </location>
</feature>
<name>A0A4Y2SV68_ARAVE</name>
<dbReference type="AlphaFoldDB" id="A0A4Y2SV68"/>
<dbReference type="OrthoDB" id="6435925at2759"/>
<dbReference type="SUPFAM" id="SSF53098">
    <property type="entry name" value="Ribonuclease H-like"/>
    <property type="match status" value="1"/>
</dbReference>
<dbReference type="PANTHER" id="PTHR47611:SF3">
    <property type="entry name" value="HAT C-TERMINAL DIMERISATION DOMAIN-CONTAINING PROTEIN"/>
    <property type="match status" value="1"/>
</dbReference>
<comment type="caution">
    <text evidence="3">The sequence shown here is derived from an EMBL/GenBank/DDBJ whole genome shotgun (WGS) entry which is preliminary data.</text>
</comment>
<proteinExistence type="predicted"/>
<feature type="region of interest" description="Disordered" evidence="1">
    <location>
        <begin position="61"/>
        <end position="85"/>
    </location>
</feature>
<evidence type="ECO:0000313" key="3">
    <source>
        <dbReference type="EMBL" id="GBN91079.1"/>
    </source>
</evidence>
<gene>
    <name evidence="3" type="ORF">AVEN_69075_1</name>
</gene>
<evidence type="ECO:0000313" key="4">
    <source>
        <dbReference type="Proteomes" id="UP000499080"/>
    </source>
</evidence>
<dbReference type="Pfam" id="PF05699">
    <property type="entry name" value="Dimer_Tnp_hAT"/>
    <property type="match status" value="1"/>
</dbReference>
<accession>A0A4Y2SV68</accession>
<dbReference type="Proteomes" id="UP000499080">
    <property type="component" value="Unassembled WGS sequence"/>
</dbReference>
<dbReference type="PANTHER" id="PTHR47611">
    <property type="entry name" value="HAT DIMERISATION DOMAIN, C-TERMINAL"/>
    <property type="match status" value="1"/>
</dbReference>
<reference evidence="3 4" key="1">
    <citation type="journal article" date="2019" name="Sci. Rep.">
        <title>Orb-weaving spider Araneus ventricosus genome elucidates the spidroin gene catalogue.</title>
        <authorList>
            <person name="Kono N."/>
            <person name="Nakamura H."/>
            <person name="Ohtoshi R."/>
            <person name="Moran D.A.P."/>
            <person name="Shinohara A."/>
            <person name="Yoshida Y."/>
            <person name="Fujiwara M."/>
            <person name="Mori M."/>
            <person name="Tomita M."/>
            <person name="Arakawa K."/>
        </authorList>
    </citation>
    <scope>NUCLEOTIDE SEQUENCE [LARGE SCALE GENOMIC DNA]</scope>
</reference>
<dbReference type="InterPro" id="IPR012337">
    <property type="entry name" value="RNaseH-like_sf"/>
</dbReference>